<comment type="caution">
    <text evidence="1">The sequence shown here is derived from an EMBL/GenBank/DDBJ whole genome shotgun (WGS) entry which is preliminary data.</text>
</comment>
<organism evidence="1 2">
    <name type="scientific">Panicum virgatum</name>
    <name type="common">Blackwell switchgrass</name>
    <dbReference type="NCBI Taxonomy" id="38727"/>
    <lineage>
        <taxon>Eukaryota</taxon>
        <taxon>Viridiplantae</taxon>
        <taxon>Streptophyta</taxon>
        <taxon>Embryophyta</taxon>
        <taxon>Tracheophyta</taxon>
        <taxon>Spermatophyta</taxon>
        <taxon>Magnoliopsida</taxon>
        <taxon>Liliopsida</taxon>
        <taxon>Poales</taxon>
        <taxon>Poaceae</taxon>
        <taxon>PACMAD clade</taxon>
        <taxon>Panicoideae</taxon>
        <taxon>Panicodae</taxon>
        <taxon>Paniceae</taxon>
        <taxon>Panicinae</taxon>
        <taxon>Panicum</taxon>
        <taxon>Panicum sect. Hiantes</taxon>
    </lineage>
</organism>
<gene>
    <name evidence="1" type="ORF">PVAP13_5NG397943</name>
</gene>
<dbReference type="GO" id="GO:0071008">
    <property type="term" value="C:U2-type post-mRNA release spliceosomal complex"/>
    <property type="evidence" value="ECO:0007669"/>
    <property type="project" value="TreeGrafter"/>
</dbReference>
<dbReference type="AlphaFoldDB" id="A0A8T0RXD8"/>
<evidence type="ECO:0000313" key="1">
    <source>
        <dbReference type="EMBL" id="KAG2589029.1"/>
    </source>
</evidence>
<evidence type="ECO:0000313" key="2">
    <source>
        <dbReference type="Proteomes" id="UP000823388"/>
    </source>
</evidence>
<dbReference type="PANTHER" id="PTHR23329">
    <property type="entry name" value="TUFTELIN-INTERACTING PROTEIN 11-RELATED"/>
    <property type="match status" value="1"/>
</dbReference>
<protein>
    <submittedName>
        <fullName evidence="1">Uncharacterized protein</fullName>
    </submittedName>
</protein>
<proteinExistence type="predicted"/>
<name>A0A8T0RXD8_PANVG</name>
<accession>A0A8T0RXD8</accession>
<dbReference type="InterPro" id="IPR045211">
    <property type="entry name" value="TFP11/STIP/Ntr1"/>
</dbReference>
<keyword evidence="2" id="KW-1185">Reference proteome</keyword>
<dbReference type="GO" id="GO:0000390">
    <property type="term" value="P:spliceosomal complex disassembly"/>
    <property type="evidence" value="ECO:0007669"/>
    <property type="project" value="InterPro"/>
</dbReference>
<reference evidence="1" key="1">
    <citation type="submission" date="2020-05" db="EMBL/GenBank/DDBJ databases">
        <title>WGS assembly of Panicum virgatum.</title>
        <authorList>
            <person name="Lovell J.T."/>
            <person name="Jenkins J."/>
            <person name="Shu S."/>
            <person name="Juenger T.E."/>
            <person name="Schmutz J."/>
        </authorList>
    </citation>
    <scope>NUCLEOTIDE SEQUENCE</scope>
    <source>
        <strain evidence="1">AP13</strain>
    </source>
</reference>
<sequence>MADLSFKESIQAYAMEQGLLFMPRVGKFYNGMPVYEFGTVSICIDSVKGLLYAQRQEGIKRWSAVTLTELMEMDRKGRSC</sequence>
<dbReference type="Proteomes" id="UP000823388">
    <property type="component" value="Chromosome 5N"/>
</dbReference>
<dbReference type="PANTHER" id="PTHR23329:SF1">
    <property type="entry name" value="TUFTELIN-INTERACTING PROTEIN 11"/>
    <property type="match status" value="1"/>
</dbReference>
<dbReference type="EMBL" id="CM029046">
    <property type="protein sequence ID" value="KAG2589029.1"/>
    <property type="molecule type" value="Genomic_DNA"/>
</dbReference>